<proteinExistence type="predicted"/>
<gene>
    <name evidence="1" type="ORF">RM844_32760</name>
</gene>
<dbReference type="Proteomes" id="UP001183410">
    <property type="component" value="Unassembled WGS sequence"/>
</dbReference>
<accession>A0ABU2K1A9</accession>
<dbReference type="EMBL" id="JAVREO010000192">
    <property type="protein sequence ID" value="MDT0271051.1"/>
    <property type="molecule type" value="Genomic_DNA"/>
</dbReference>
<organism evidence="1 2">
    <name type="scientific">Streptomyces chisholmiae</name>
    <dbReference type="NCBI Taxonomy" id="3075540"/>
    <lineage>
        <taxon>Bacteria</taxon>
        <taxon>Bacillati</taxon>
        <taxon>Actinomycetota</taxon>
        <taxon>Actinomycetes</taxon>
        <taxon>Kitasatosporales</taxon>
        <taxon>Streptomycetaceae</taxon>
        <taxon>Streptomyces</taxon>
    </lineage>
</organism>
<sequence length="62" mass="6971">MTPNTITANTDTEAPRLNVTDPSFSITSALVHEAREVSWFAHTEYGIAVLRYDEVSELMHHP</sequence>
<comment type="caution">
    <text evidence="1">The sequence shown here is derived from an EMBL/GenBank/DDBJ whole genome shotgun (WGS) entry which is preliminary data.</text>
</comment>
<evidence type="ECO:0000313" key="2">
    <source>
        <dbReference type="Proteomes" id="UP001183410"/>
    </source>
</evidence>
<protein>
    <submittedName>
        <fullName evidence="1">Uncharacterized protein</fullName>
    </submittedName>
</protein>
<reference evidence="2" key="1">
    <citation type="submission" date="2023-07" db="EMBL/GenBank/DDBJ databases">
        <title>30 novel species of actinomycetes from the DSMZ collection.</title>
        <authorList>
            <person name="Nouioui I."/>
        </authorList>
    </citation>
    <scope>NUCLEOTIDE SEQUENCE [LARGE SCALE GENOMIC DNA]</scope>
    <source>
        <strain evidence="2">DSM 44915</strain>
    </source>
</reference>
<keyword evidence="2" id="KW-1185">Reference proteome</keyword>
<feature type="non-terminal residue" evidence="1">
    <location>
        <position position="62"/>
    </location>
</feature>
<name>A0ABU2K1A9_9ACTN</name>
<evidence type="ECO:0000313" key="1">
    <source>
        <dbReference type="EMBL" id="MDT0271051.1"/>
    </source>
</evidence>